<accession>A0AAW8NMK3</accession>
<proteinExistence type="predicted"/>
<dbReference type="AlphaFoldDB" id="A0AAW8NMK3"/>
<evidence type="ECO:0000313" key="2">
    <source>
        <dbReference type="Proteomes" id="UP001259340"/>
    </source>
</evidence>
<comment type="caution">
    <text evidence="1">The sequence shown here is derived from an EMBL/GenBank/DDBJ whole genome shotgun (WGS) entry which is preliminary data.</text>
</comment>
<reference evidence="1" key="1">
    <citation type="submission" date="2022-11" db="EMBL/GenBank/DDBJ databases">
        <title>Prophages regulate Shewanella fidelis motility and biofilm formation: implications for gut colonization dynamics in Ciona robusta.</title>
        <authorList>
            <person name="Natarajan O."/>
            <person name="Gibboney S.L."/>
            <person name="Young M.N."/>
            <person name="Lim S.J."/>
            <person name="Pluta N."/>
            <person name="Atkinson C.G.F."/>
            <person name="Leigh B.A."/>
            <person name="Liberti A."/>
            <person name="Kees E."/>
            <person name="Breitbart M."/>
            <person name="Gralnick J."/>
            <person name="Dishaw L.J."/>
        </authorList>
    </citation>
    <scope>NUCLEOTIDE SEQUENCE</scope>
    <source>
        <strain evidence="1">3313</strain>
    </source>
</reference>
<dbReference type="RefSeq" id="WP_310654770.1">
    <property type="nucleotide sequence ID" value="NZ_JAPMLA010000001.1"/>
</dbReference>
<organism evidence="1 2">
    <name type="scientific">Shewanella fidelis</name>
    <dbReference type="NCBI Taxonomy" id="173509"/>
    <lineage>
        <taxon>Bacteria</taxon>
        <taxon>Pseudomonadati</taxon>
        <taxon>Pseudomonadota</taxon>
        <taxon>Gammaproteobacteria</taxon>
        <taxon>Alteromonadales</taxon>
        <taxon>Shewanellaceae</taxon>
        <taxon>Shewanella</taxon>
    </lineage>
</organism>
<name>A0AAW8NMK3_9GAMM</name>
<protein>
    <submittedName>
        <fullName evidence="1">Uncharacterized protein</fullName>
    </submittedName>
</protein>
<dbReference type="Proteomes" id="UP001259340">
    <property type="component" value="Unassembled WGS sequence"/>
</dbReference>
<sequence length="109" mass="12133">MRKGTVILLVLLITSNLLWLVNLVYTRIDHAVTLTYHDASYQRNQRMLQKLVVVANNNLVGDTLTRAEGILAEQSNATKPFIKEGCLIAGGLCLKFDQNELIVAVIIEP</sequence>
<dbReference type="EMBL" id="JAPMLE010000001">
    <property type="protein sequence ID" value="MDR8523990.1"/>
    <property type="molecule type" value="Genomic_DNA"/>
</dbReference>
<evidence type="ECO:0000313" key="1">
    <source>
        <dbReference type="EMBL" id="MDR8523990.1"/>
    </source>
</evidence>
<gene>
    <name evidence="1" type="ORF">OS133_09925</name>
</gene>